<organism evidence="2 3">
    <name type="scientific">Marinobacter halodurans</name>
    <dbReference type="NCBI Taxonomy" id="2528979"/>
    <lineage>
        <taxon>Bacteria</taxon>
        <taxon>Pseudomonadati</taxon>
        <taxon>Pseudomonadota</taxon>
        <taxon>Gammaproteobacteria</taxon>
        <taxon>Pseudomonadales</taxon>
        <taxon>Marinobacteraceae</taxon>
        <taxon>Marinobacter</taxon>
    </lineage>
</organism>
<evidence type="ECO:0000313" key="2">
    <source>
        <dbReference type="EMBL" id="TBW48719.1"/>
    </source>
</evidence>
<dbReference type="InterPro" id="IPR056100">
    <property type="entry name" value="DUF7683"/>
</dbReference>
<evidence type="ECO:0000259" key="1">
    <source>
        <dbReference type="Pfam" id="PF24731"/>
    </source>
</evidence>
<proteinExistence type="predicted"/>
<reference evidence="2 3" key="1">
    <citation type="submission" date="2019-02" db="EMBL/GenBank/DDBJ databases">
        <title>Marinobacter halodurans sp. nov., a marine bacterium isolated from sea tidal flat.</title>
        <authorList>
            <person name="Yoo Y."/>
            <person name="Lee D.W."/>
            <person name="Kim B.S."/>
            <person name="Kim J.-J."/>
        </authorList>
    </citation>
    <scope>NUCLEOTIDE SEQUENCE [LARGE SCALE GENOMIC DNA]</scope>
    <source>
        <strain evidence="2 3">YJ-S3-2</strain>
    </source>
</reference>
<dbReference type="Pfam" id="PF24731">
    <property type="entry name" value="DUF7683"/>
    <property type="match status" value="1"/>
</dbReference>
<keyword evidence="3" id="KW-1185">Reference proteome</keyword>
<name>A0ABY1ZF59_9GAMM</name>
<gene>
    <name evidence="2" type="ORF">EZI54_20730</name>
</gene>
<evidence type="ECO:0000313" key="3">
    <source>
        <dbReference type="Proteomes" id="UP000313645"/>
    </source>
</evidence>
<feature type="domain" description="DUF7683" evidence="1">
    <location>
        <begin position="9"/>
        <end position="82"/>
    </location>
</feature>
<protein>
    <recommendedName>
        <fullName evidence="1">DUF7683 domain-containing protein</fullName>
    </recommendedName>
</protein>
<dbReference type="RefSeq" id="WP_131483807.1">
    <property type="nucleotide sequence ID" value="NZ_SJDL01000046.1"/>
</dbReference>
<sequence>MIDKEFGVRRFVTEYSNETEELLAEYELEAFELAAFQSKFGASNEDPMFDCYEIGQQHVAFLKQYLAMIPVWDFSRSSYYVEASAV</sequence>
<comment type="caution">
    <text evidence="2">The sequence shown here is derived from an EMBL/GenBank/DDBJ whole genome shotgun (WGS) entry which is preliminary data.</text>
</comment>
<accession>A0ABY1ZF59</accession>
<dbReference type="EMBL" id="SJDL01000046">
    <property type="protein sequence ID" value="TBW48719.1"/>
    <property type="molecule type" value="Genomic_DNA"/>
</dbReference>
<dbReference type="Proteomes" id="UP000313645">
    <property type="component" value="Unassembled WGS sequence"/>
</dbReference>